<sequence>MARKQRVWIPEMFYHVVSRGNRREPLFIDDYDFLEMLRILGEVSLKVPYQLGSYCLMNNHFHLLIRSKEQSVSKVMSLVNKKYANYFNTKYKYEGHVFEKRFFSEPVMGRRGILDVSCYIHLNPLNAKMVTSVREYPWSSYPLYLSNTLASPTYFDKTFLLHYFPGTMEEKREQLIEYTEKAKAMR</sequence>
<comment type="caution">
    <text evidence="2">The sequence shown here is derived from an EMBL/GenBank/DDBJ whole genome shotgun (WGS) entry which is preliminary data.</text>
</comment>
<dbReference type="AlphaFoldDB" id="A0A3M7TSB9"/>
<dbReference type="OrthoDB" id="9788881at2"/>
<dbReference type="GO" id="GO:0004803">
    <property type="term" value="F:transposase activity"/>
    <property type="evidence" value="ECO:0007669"/>
    <property type="project" value="InterPro"/>
</dbReference>
<dbReference type="PANTHER" id="PTHR34322">
    <property type="entry name" value="TRANSPOSASE, Y1_TNP DOMAIN-CONTAINING"/>
    <property type="match status" value="1"/>
</dbReference>
<dbReference type="Proteomes" id="UP000278746">
    <property type="component" value="Unassembled WGS sequence"/>
</dbReference>
<dbReference type="Pfam" id="PF01797">
    <property type="entry name" value="Y1_Tnp"/>
    <property type="match status" value="1"/>
</dbReference>
<gene>
    <name evidence="2" type="ORF">EBO34_12935</name>
</gene>
<dbReference type="InterPro" id="IPR036515">
    <property type="entry name" value="Transposase_17_sf"/>
</dbReference>
<protein>
    <submittedName>
        <fullName evidence="2">Transposase</fullName>
    </submittedName>
</protein>
<organism evidence="2 3">
    <name type="scientific">Alteribacter keqinensis</name>
    <dbReference type="NCBI Taxonomy" id="2483800"/>
    <lineage>
        <taxon>Bacteria</taxon>
        <taxon>Bacillati</taxon>
        <taxon>Bacillota</taxon>
        <taxon>Bacilli</taxon>
        <taxon>Bacillales</taxon>
        <taxon>Bacillaceae</taxon>
        <taxon>Alteribacter</taxon>
    </lineage>
</organism>
<dbReference type="Gene3D" id="3.30.70.1290">
    <property type="entry name" value="Transposase IS200-like"/>
    <property type="match status" value="1"/>
</dbReference>
<keyword evidence="3" id="KW-1185">Reference proteome</keyword>
<dbReference type="InterPro" id="IPR002686">
    <property type="entry name" value="Transposase_17"/>
</dbReference>
<dbReference type="GO" id="GO:0003677">
    <property type="term" value="F:DNA binding"/>
    <property type="evidence" value="ECO:0007669"/>
    <property type="project" value="InterPro"/>
</dbReference>
<evidence type="ECO:0000313" key="3">
    <source>
        <dbReference type="Proteomes" id="UP000278746"/>
    </source>
</evidence>
<reference evidence="2 3" key="1">
    <citation type="submission" date="2018-10" db="EMBL/GenBank/DDBJ databases">
        <title>Bacillus Keqinensis sp. nov., a moderately halophilic bacterium isolated from a saline-alkaline lake.</title>
        <authorList>
            <person name="Wang H."/>
        </authorList>
    </citation>
    <scope>NUCLEOTIDE SEQUENCE [LARGE SCALE GENOMIC DNA]</scope>
    <source>
        <strain evidence="2 3">KQ-3</strain>
    </source>
</reference>
<proteinExistence type="predicted"/>
<name>A0A3M7TSB9_9BACI</name>
<dbReference type="PANTHER" id="PTHR34322:SF2">
    <property type="entry name" value="TRANSPOSASE IS200-LIKE DOMAIN-CONTAINING PROTEIN"/>
    <property type="match status" value="1"/>
</dbReference>
<accession>A0A3M7TSB9</accession>
<dbReference type="GO" id="GO:0006313">
    <property type="term" value="P:DNA transposition"/>
    <property type="evidence" value="ECO:0007669"/>
    <property type="project" value="InterPro"/>
</dbReference>
<dbReference type="SMART" id="SM01321">
    <property type="entry name" value="Y1_Tnp"/>
    <property type="match status" value="1"/>
</dbReference>
<evidence type="ECO:0000259" key="1">
    <source>
        <dbReference type="SMART" id="SM01321"/>
    </source>
</evidence>
<dbReference type="EMBL" id="RHIB01000002">
    <property type="protein sequence ID" value="RNA67622.1"/>
    <property type="molecule type" value="Genomic_DNA"/>
</dbReference>
<feature type="domain" description="Transposase IS200-like" evidence="1">
    <location>
        <begin position="9"/>
        <end position="123"/>
    </location>
</feature>
<dbReference type="SUPFAM" id="SSF143422">
    <property type="entry name" value="Transposase IS200-like"/>
    <property type="match status" value="1"/>
</dbReference>
<evidence type="ECO:0000313" key="2">
    <source>
        <dbReference type="EMBL" id="RNA67622.1"/>
    </source>
</evidence>